<organism evidence="1 2">
    <name type="scientific">Claviceps pusilla</name>
    <dbReference type="NCBI Taxonomy" id="123648"/>
    <lineage>
        <taxon>Eukaryota</taxon>
        <taxon>Fungi</taxon>
        <taxon>Dikarya</taxon>
        <taxon>Ascomycota</taxon>
        <taxon>Pezizomycotina</taxon>
        <taxon>Sordariomycetes</taxon>
        <taxon>Hypocreomycetidae</taxon>
        <taxon>Hypocreales</taxon>
        <taxon>Clavicipitaceae</taxon>
        <taxon>Claviceps</taxon>
    </lineage>
</organism>
<evidence type="ECO:0000313" key="1">
    <source>
        <dbReference type="EMBL" id="KAG5991551.1"/>
    </source>
</evidence>
<keyword evidence="2" id="KW-1185">Reference proteome</keyword>
<protein>
    <submittedName>
        <fullName evidence="1">Uncharacterized protein</fullName>
    </submittedName>
</protein>
<sequence length="86" mass="8955">MHREEPLSDRTMTEMILPARPTIVITAPTFRVSPATAPSALEVLILARNVTAAGAAKFAATAYEFPAWLGAAIATGSGGEDEAQEG</sequence>
<dbReference type="EMBL" id="SRPW01002620">
    <property type="protein sequence ID" value="KAG5991551.1"/>
    <property type="molecule type" value="Genomic_DNA"/>
</dbReference>
<proteinExistence type="predicted"/>
<comment type="caution">
    <text evidence="1">The sequence shown here is derived from an EMBL/GenBank/DDBJ whole genome shotgun (WGS) entry which is preliminary data.</text>
</comment>
<accession>A0A9P7N3Y6</accession>
<gene>
    <name evidence="1" type="ORF">E4U43_004002</name>
</gene>
<dbReference type="Proteomes" id="UP000748025">
    <property type="component" value="Unassembled WGS sequence"/>
</dbReference>
<evidence type="ECO:0000313" key="2">
    <source>
        <dbReference type="Proteomes" id="UP000748025"/>
    </source>
</evidence>
<name>A0A9P7N3Y6_9HYPO</name>
<dbReference type="AlphaFoldDB" id="A0A9P7N3Y6"/>
<reference evidence="1" key="1">
    <citation type="journal article" date="2020" name="bioRxiv">
        <title>Whole genome comparisons of ergot fungi reveals the divergence and evolution of species within the genus Claviceps are the result of varying mechanisms driving genome evolution and host range expansion.</title>
        <authorList>
            <person name="Wyka S.A."/>
            <person name="Mondo S.J."/>
            <person name="Liu M."/>
            <person name="Dettman J."/>
            <person name="Nalam V."/>
            <person name="Broders K.D."/>
        </authorList>
    </citation>
    <scope>NUCLEOTIDE SEQUENCE</scope>
    <source>
        <strain evidence="1">CCC 602</strain>
    </source>
</reference>